<feature type="compositionally biased region" description="Polar residues" evidence="1">
    <location>
        <begin position="349"/>
        <end position="365"/>
    </location>
</feature>
<evidence type="ECO:0000313" key="3">
    <source>
        <dbReference type="Proteomes" id="UP000507470"/>
    </source>
</evidence>
<feature type="compositionally biased region" description="Pro residues" evidence="1">
    <location>
        <begin position="416"/>
        <end position="437"/>
    </location>
</feature>
<accession>A0A6J8DH77</accession>
<feature type="compositionally biased region" description="Basic and acidic residues" evidence="1">
    <location>
        <begin position="160"/>
        <end position="176"/>
    </location>
</feature>
<dbReference type="Gene3D" id="1.20.5.340">
    <property type="match status" value="1"/>
</dbReference>
<dbReference type="Gene3D" id="6.10.280.150">
    <property type="match status" value="1"/>
</dbReference>
<feature type="compositionally biased region" description="Low complexity" evidence="1">
    <location>
        <begin position="463"/>
        <end position="473"/>
    </location>
</feature>
<dbReference type="Proteomes" id="UP000507470">
    <property type="component" value="Unassembled WGS sequence"/>
</dbReference>
<feature type="compositionally biased region" description="Pro residues" evidence="1">
    <location>
        <begin position="311"/>
        <end position="320"/>
    </location>
</feature>
<dbReference type="EMBL" id="CACVKT020007309">
    <property type="protein sequence ID" value="CAC5407027.1"/>
    <property type="molecule type" value="Genomic_DNA"/>
</dbReference>
<feature type="compositionally biased region" description="Basic residues" evidence="1">
    <location>
        <begin position="286"/>
        <end position="297"/>
    </location>
</feature>
<organism evidence="2 3">
    <name type="scientific">Mytilus coruscus</name>
    <name type="common">Sea mussel</name>
    <dbReference type="NCBI Taxonomy" id="42192"/>
    <lineage>
        <taxon>Eukaryota</taxon>
        <taxon>Metazoa</taxon>
        <taxon>Spiralia</taxon>
        <taxon>Lophotrochozoa</taxon>
        <taxon>Mollusca</taxon>
        <taxon>Bivalvia</taxon>
        <taxon>Autobranchia</taxon>
        <taxon>Pteriomorphia</taxon>
        <taxon>Mytilida</taxon>
        <taxon>Mytiloidea</taxon>
        <taxon>Mytilidae</taxon>
        <taxon>Mytilinae</taxon>
        <taxon>Mytilus</taxon>
    </lineage>
</organism>
<protein>
    <submittedName>
        <fullName evidence="2">Wiskott-Aldrich syndrome protein family member 3</fullName>
    </submittedName>
</protein>
<evidence type="ECO:0000256" key="1">
    <source>
        <dbReference type="SAM" id="MobiDB-lite"/>
    </source>
</evidence>
<feature type="compositionally biased region" description="Polar residues" evidence="1">
    <location>
        <begin position="261"/>
        <end position="273"/>
    </location>
</feature>
<sequence length="504" mass="56922">MPFIQRGIEPVNVSHVEVDKSVANELECVTNHTLSSVIQQLSSLSHHAEDMFEDLSKEASNFFGRANQLQNRIDHLRDKVKQLDAEREQGQQYQNLYNRHILNVQDLLLEKLNEKREDGKDSMKFYTDPGYFFELWFSDIQKDIEQKKTEYKAKRKKQRPKETKTRAKPKEIKLIKEKYKDRAQGIEFSSEYQNPQQILKGLPSNATSLSSADIQNKPIQNHISSPQQQNDIDPRYSQAHANKKSQYMNGPNELPSPQDPRITQMSQQHQQYYDPSIPDHPQQHPGHLHLQQHHQRGSRAPSMISPARPQQAPPPPPPFDPNSDRMRGQRDSLPPPPPPPPLDADSYNHKSYTPSPQMTRNQQMNYEIRGESPQGGSPVRQPSSYSSSPSRRTPDHLPPPPPPPQFITMPETPIEIMPPPPISPPPMDGGAPPPRLLLPPSSATTPPQSMPNGHVRAPSDGVSISSTNSSSTIGRTEIEQPPAPVETERSALLSEIRIGDCKYS</sequence>
<keyword evidence="3" id="KW-1185">Reference proteome</keyword>
<proteinExistence type="predicted"/>
<feature type="region of interest" description="Disordered" evidence="1">
    <location>
        <begin position="245"/>
        <end position="491"/>
    </location>
</feature>
<feature type="compositionally biased region" description="Low complexity" evidence="1">
    <location>
        <begin position="438"/>
        <end position="447"/>
    </location>
</feature>
<feature type="compositionally biased region" description="Pro residues" evidence="1">
    <location>
        <begin position="333"/>
        <end position="342"/>
    </location>
</feature>
<dbReference type="OrthoDB" id="1060785at2759"/>
<gene>
    <name evidence="2" type="ORF">MCOR_40539</name>
</gene>
<feature type="compositionally biased region" description="Pro residues" evidence="1">
    <location>
        <begin position="396"/>
        <end position="405"/>
    </location>
</feature>
<feature type="region of interest" description="Disordered" evidence="1">
    <location>
        <begin position="150"/>
        <end position="176"/>
    </location>
</feature>
<reference evidence="2 3" key="1">
    <citation type="submission" date="2020-06" db="EMBL/GenBank/DDBJ databases">
        <authorList>
            <person name="Li R."/>
            <person name="Bekaert M."/>
        </authorList>
    </citation>
    <scope>NUCLEOTIDE SEQUENCE [LARGE SCALE GENOMIC DNA]</scope>
    <source>
        <strain evidence="3">wild</strain>
    </source>
</reference>
<dbReference type="AlphaFoldDB" id="A0A6J8DH77"/>
<feature type="compositionally biased region" description="Low complexity" evidence="1">
    <location>
        <begin position="377"/>
        <end position="391"/>
    </location>
</feature>
<evidence type="ECO:0000313" key="2">
    <source>
        <dbReference type="EMBL" id="CAC5407027.1"/>
    </source>
</evidence>
<name>A0A6J8DH77_MYTCO</name>